<dbReference type="Proteomes" id="UP001497457">
    <property type="component" value="Chromosome 27b"/>
</dbReference>
<protein>
    <recommendedName>
        <fullName evidence="1">F-box domain-containing protein</fullName>
    </recommendedName>
</protein>
<dbReference type="PANTHER" id="PTHR31111:SF133">
    <property type="entry name" value="OS07G0196600 PROTEIN"/>
    <property type="match status" value="1"/>
</dbReference>
<name>A0ABC9BPW7_9POAL</name>
<reference evidence="2 3" key="2">
    <citation type="submission" date="2024-10" db="EMBL/GenBank/DDBJ databases">
        <authorList>
            <person name="Ryan C."/>
        </authorList>
    </citation>
    <scope>NUCLEOTIDE SEQUENCE [LARGE SCALE GENOMIC DNA]</scope>
</reference>
<dbReference type="InterPro" id="IPR036047">
    <property type="entry name" value="F-box-like_dom_sf"/>
</dbReference>
<dbReference type="PANTHER" id="PTHR31111">
    <property type="entry name" value="BNAA05G37150D PROTEIN-RELATED"/>
    <property type="match status" value="1"/>
</dbReference>
<organism evidence="2 3">
    <name type="scientific">Urochloa decumbens</name>
    <dbReference type="NCBI Taxonomy" id="240449"/>
    <lineage>
        <taxon>Eukaryota</taxon>
        <taxon>Viridiplantae</taxon>
        <taxon>Streptophyta</taxon>
        <taxon>Embryophyta</taxon>
        <taxon>Tracheophyta</taxon>
        <taxon>Spermatophyta</taxon>
        <taxon>Magnoliopsida</taxon>
        <taxon>Liliopsida</taxon>
        <taxon>Poales</taxon>
        <taxon>Poaceae</taxon>
        <taxon>PACMAD clade</taxon>
        <taxon>Panicoideae</taxon>
        <taxon>Panicodae</taxon>
        <taxon>Paniceae</taxon>
        <taxon>Melinidinae</taxon>
        <taxon>Urochloa</taxon>
    </lineage>
</organism>
<accession>A0ABC9BPW7</accession>
<feature type="domain" description="F-box" evidence="1">
    <location>
        <begin position="9"/>
        <end position="49"/>
    </location>
</feature>
<proteinExistence type="predicted"/>
<evidence type="ECO:0000313" key="3">
    <source>
        <dbReference type="Proteomes" id="UP001497457"/>
    </source>
</evidence>
<dbReference type="InterPro" id="IPR001810">
    <property type="entry name" value="F-box_dom"/>
</dbReference>
<dbReference type="EMBL" id="OZ075137">
    <property type="protein sequence ID" value="CAL5005563.1"/>
    <property type="molecule type" value="Genomic_DNA"/>
</dbReference>
<gene>
    <name evidence="2" type="ORF">URODEC1_LOCUS67533</name>
</gene>
<dbReference type="NCBIfam" id="TIGR01640">
    <property type="entry name" value="F_box_assoc_1"/>
    <property type="match status" value="1"/>
</dbReference>
<dbReference type="Pfam" id="PF00646">
    <property type="entry name" value="F-box"/>
    <property type="match status" value="1"/>
</dbReference>
<reference evidence="3" key="1">
    <citation type="submission" date="2024-06" db="EMBL/GenBank/DDBJ databases">
        <authorList>
            <person name="Ryan C."/>
        </authorList>
    </citation>
    <scope>NUCLEOTIDE SEQUENCE [LARGE SCALE GENOMIC DNA]</scope>
</reference>
<dbReference type="SUPFAM" id="SSF81383">
    <property type="entry name" value="F-box domain"/>
    <property type="match status" value="1"/>
</dbReference>
<dbReference type="Gene3D" id="1.20.1280.50">
    <property type="match status" value="1"/>
</dbReference>
<dbReference type="SMART" id="SM00256">
    <property type="entry name" value="FBOX"/>
    <property type="match status" value="1"/>
</dbReference>
<dbReference type="InterPro" id="IPR017451">
    <property type="entry name" value="F-box-assoc_interact_dom"/>
</dbReference>
<dbReference type="Pfam" id="PF08268">
    <property type="entry name" value="FBA_3"/>
    <property type="match status" value="1"/>
</dbReference>
<evidence type="ECO:0000313" key="2">
    <source>
        <dbReference type="EMBL" id="CAL5005563.1"/>
    </source>
</evidence>
<keyword evidence="3" id="KW-1185">Reference proteome</keyword>
<dbReference type="AlphaFoldDB" id="A0ABC9BPW7"/>
<dbReference type="InterPro" id="IPR013187">
    <property type="entry name" value="F-box-assoc_dom_typ3"/>
</dbReference>
<evidence type="ECO:0000259" key="1">
    <source>
        <dbReference type="SMART" id="SM00256"/>
    </source>
</evidence>
<sequence length="402" mass="44407">MADDDGFFLPTDAFVEVLLRLPTSSRRRFRFVCKHWRDLIDERTPERQVRTKILAFFSEAGASHAVVLPDHPLPDDGGRQEWTFPSSTSNSNTYTFGYIRRIRDAGVVHLVGTCNGLLCLRDDVPNPGGGGTLSTISVVNPSRKVVKYGFGYHPTTGKYKVVVVSCLPASTCFTKRLEIDMVMVLTLGRPEPDSGWREVPGLAGPDSGYHDSGDVIVTVDGTAYWLTGRANRVAVLDLGSDDERVASFEAPPCLQVLQVPEKATCQLTSVHGRLGVLVTRQQPAAARTDVWVLEGGGGGGRRQPRWSRRWSGLLDPGGDDGLGRWITAPHFTNGEYVLSKREDTRICETWLYRRKVGDLANGSGKNAELWPLEGAEEIFHREFFYGGVATFPYVETLEPLPI</sequence>